<evidence type="ECO:0000313" key="13">
    <source>
        <dbReference type="EMBL" id="GIJ43318.1"/>
    </source>
</evidence>
<dbReference type="AlphaFoldDB" id="A0A8J4DN88"/>
<dbReference type="Gene3D" id="1.20.5.1930">
    <property type="match status" value="1"/>
</dbReference>
<keyword evidence="6 13" id="KW-0418">Kinase</keyword>
<keyword evidence="14" id="KW-1185">Reference proteome</keyword>
<reference evidence="13" key="1">
    <citation type="submission" date="2021-01" db="EMBL/GenBank/DDBJ databases">
        <title>Whole genome shotgun sequence of Virgisporangium aliadipatigenens NBRC 105644.</title>
        <authorList>
            <person name="Komaki H."/>
            <person name="Tamura T."/>
        </authorList>
    </citation>
    <scope>NUCLEOTIDE SEQUENCE</scope>
    <source>
        <strain evidence="13">NBRC 105644</strain>
    </source>
</reference>
<keyword evidence="10" id="KW-1133">Transmembrane helix</keyword>
<evidence type="ECO:0000256" key="3">
    <source>
        <dbReference type="ARBA" id="ARBA00022553"/>
    </source>
</evidence>
<evidence type="ECO:0000256" key="2">
    <source>
        <dbReference type="ARBA" id="ARBA00012438"/>
    </source>
</evidence>
<dbReference type="RefSeq" id="WP_239151258.1">
    <property type="nucleotide sequence ID" value="NZ_BOPF01000002.1"/>
</dbReference>
<dbReference type="InterPro" id="IPR003594">
    <property type="entry name" value="HATPase_dom"/>
</dbReference>
<feature type="transmembrane region" description="Helical" evidence="10">
    <location>
        <begin position="40"/>
        <end position="60"/>
    </location>
</feature>
<feature type="domain" description="Histidine kinase/HSP90-like ATPase" evidence="11">
    <location>
        <begin position="290"/>
        <end position="379"/>
    </location>
</feature>
<keyword evidence="9" id="KW-0175">Coiled coil</keyword>
<dbReference type="EMBL" id="BOPF01000002">
    <property type="protein sequence ID" value="GIJ43318.1"/>
    <property type="molecule type" value="Genomic_DNA"/>
</dbReference>
<comment type="catalytic activity">
    <reaction evidence="1">
        <text>ATP + protein L-histidine = ADP + protein N-phospho-L-histidine.</text>
        <dbReference type="EC" id="2.7.13.3"/>
    </reaction>
</comment>
<dbReference type="Pfam" id="PF02518">
    <property type="entry name" value="HATPase_c"/>
    <property type="match status" value="1"/>
</dbReference>
<dbReference type="GO" id="GO:0000155">
    <property type="term" value="F:phosphorelay sensor kinase activity"/>
    <property type="evidence" value="ECO:0007669"/>
    <property type="project" value="InterPro"/>
</dbReference>
<keyword evidence="5" id="KW-0547">Nucleotide-binding</keyword>
<evidence type="ECO:0000259" key="12">
    <source>
        <dbReference type="Pfam" id="PF07730"/>
    </source>
</evidence>
<protein>
    <recommendedName>
        <fullName evidence="2">histidine kinase</fullName>
        <ecNumber evidence="2">2.7.13.3</ecNumber>
    </recommendedName>
</protein>
<evidence type="ECO:0000313" key="14">
    <source>
        <dbReference type="Proteomes" id="UP000619260"/>
    </source>
</evidence>
<dbReference type="PANTHER" id="PTHR24421:SF10">
    <property type="entry name" value="NITRATE_NITRITE SENSOR PROTEIN NARQ"/>
    <property type="match status" value="1"/>
</dbReference>
<evidence type="ECO:0000256" key="4">
    <source>
        <dbReference type="ARBA" id="ARBA00022679"/>
    </source>
</evidence>
<evidence type="ECO:0000256" key="1">
    <source>
        <dbReference type="ARBA" id="ARBA00000085"/>
    </source>
</evidence>
<dbReference type="InterPro" id="IPR011712">
    <property type="entry name" value="Sig_transdc_His_kin_sub3_dim/P"/>
</dbReference>
<feature type="domain" description="Signal transduction histidine kinase subgroup 3 dimerisation and phosphoacceptor" evidence="12">
    <location>
        <begin position="184"/>
        <end position="248"/>
    </location>
</feature>
<evidence type="ECO:0000256" key="10">
    <source>
        <dbReference type="SAM" id="Phobius"/>
    </source>
</evidence>
<gene>
    <name evidence="13" type="ORF">Val02_02040</name>
</gene>
<dbReference type="GO" id="GO:0005524">
    <property type="term" value="F:ATP binding"/>
    <property type="evidence" value="ECO:0007669"/>
    <property type="project" value="UniProtKB-KW"/>
</dbReference>
<feature type="transmembrane region" description="Helical" evidence="10">
    <location>
        <begin position="102"/>
        <end position="121"/>
    </location>
</feature>
<dbReference type="Gene3D" id="3.30.565.10">
    <property type="entry name" value="Histidine kinase-like ATPase, C-terminal domain"/>
    <property type="match status" value="1"/>
</dbReference>
<comment type="caution">
    <text evidence="13">The sequence shown here is derived from an EMBL/GenBank/DDBJ whole genome shotgun (WGS) entry which is preliminary data.</text>
</comment>
<organism evidence="13 14">
    <name type="scientific">Virgisporangium aliadipatigenens</name>
    <dbReference type="NCBI Taxonomy" id="741659"/>
    <lineage>
        <taxon>Bacteria</taxon>
        <taxon>Bacillati</taxon>
        <taxon>Actinomycetota</taxon>
        <taxon>Actinomycetes</taxon>
        <taxon>Micromonosporales</taxon>
        <taxon>Micromonosporaceae</taxon>
        <taxon>Virgisporangium</taxon>
    </lineage>
</organism>
<evidence type="ECO:0000256" key="5">
    <source>
        <dbReference type="ARBA" id="ARBA00022741"/>
    </source>
</evidence>
<feature type="transmembrane region" description="Helical" evidence="10">
    <location>
        <begin position="67"/>
        <end position="90"/>
    </location>
</feature>
<keyword evidence="10" id="KW-0812">Transmembrane</keyword>
<dbReference type="EC" id="2.7.13.3" evidence="2"/>
<dbReference type="CDD" id="cd16917">
    <property type="entry name" value="HATPase_UhpB-NarQ-NarX-like"/>
    <property type="match status" value="1"/>
</dbReference>
<evidence type="ECO:0000256" key="9">
    <source>
        <dbReference type="SAM" id="Coils"/>
    </source>
</evidence>
<feature type="transmembrane region" description="Helical" evidence="10">
    <location>
        <begin position="128"/>
        <end position="154"/>
    </location>
</feature>
<proteinExistence type="predicted"/>
<dbReference type="InterPro" id="IPR050482">
    <property type="entry name" value="Sensor_HK_TwoCompSys"/>
</dbReference>
<evidence type="ECO:0000256" key="6">
    <source>
        <dbReference type="ARBA" id="ARBA00022777"/>
    </source>
</evidence>
<dbReference type="GO" id="GO:0046983">
    <property type="term" value="F:protein dimerization activity"/>
    <property type="evidence" value="ECO:0007669"/>
    <property type="project" value="InterPro"/>
</dbReference>
<dbReference type="Pfam" id="PF07730">
    <property type="entry name" value="HisKA_3"/>
    <property type="match status" value="1"/>
</dbReference>
<dbReference type="InterPro" id="IPR036890">
    <property type="entry name" value="HATPase_C_sf"/>
</dbReference>
<keyword evidence="4" id="KW-0808">Transferase</keyword>
<keyword evidence="7" id="KW-0067">ATP-binding</keyword>
<keyword evidence="3" id="KW-0597">Phosphoprotein</keyword>
<evidence type="ECO:0000256" key="7">
    <source>
        <dbReference type="ARBA" id="ARBA00022840"/>
    </source>
</evidence>
<evidence type="ECO:0000259" key="11">
    <source>
        <dbReference type="Pfam" id="PF02518"/>
    </source>
</evidence>
<accession>A0A8J4DN88</accession>
<sequence>MEQRLARMLPVAVAGVAVFALSFLAPGKPASFYDEPALDAVYGPGALVLAGVLAASCGIATMLARRWWWPLCVAALAAWLTFGSWPGMMAATYHSVVRGRRVPAAVLAGVVFVAHVAGAVYTKRDFRWAYVLWAVIAAAMLVALPSAVGLWMAARRQVLAAARERAAQLEREHSARTDQARAEERARIAREMHDVVAHRVSLMVLHAGALEVNTSDPATAEAAALIRTTGREALADLRSVLGVLRPAEVGAAPQPTLADLDALLDESRAAGVTVVRRDCGAPRAVSPSVERTTYRIVREALTNVHKHAGRAAADVELRYGDDALEVSVRNGPSDGGAALLPGSGMGLAGLRERVELLGGEFFAGPQVDGGFKVRALLPLGAV</sequence>
<evidence type="ECO:0000256" key="8">
    <source>
        <dbReference type="ARBA" id="ARBA00023012"/>
    </source>
</evidence>
<keyword evidence="10" id="KW-0472">Membrane</keyword>
<name>A0A8J4DN88_9ACTN</name>
<feature type="coiled-coil region" evidence="9">
    <location>
        <begin position="152"/>
        <end position="179"/>
    </location>
</feature>
<dbReference type="PANTHER" id="PTHR24421">
    <property type="entry name" value="NITRATE/NITRITE SENSOR PROTEIN NARX-RELATED"/>
    <property type="match status" value="1"/>
</dbReference>
<dbReference type="GO" id="GO:0016020">
    <property type="term" value="C:membrane"/>
    <property type="evidence" value="ECO:0007669"/>
    <property type="project" value="InterPro"/>
</dbReference>
<dbReference type="Proteomes" id="UP000619260">
    <property type="component" value="Unassembled WGS sequence"/>
</dbReference>
<keyword evidence="8" id="KW-0902">Two-component regulatory system</keyword>
<dbReference type="SUPFAM" id="SSF55874">
    <property type="entry name" value="ATPase domain of HSP90 chaperone/DNA topoisomerase II/histidine kinase"/>
    <property type="match status" value="1"/>
</dbReference>